<dbReference type="Proteomes" id="UP001597051">
    <property type="component" value="Unassembled WGS sequence"/>
</dbReference>
<proteinExistence type="predicted"/>
<sequence length="100" mass="12172">MFEHYQEHQENEPTISLLQFICIHYMYGEVYDDDFEKDMKLPFKSHSSNCLCTFIFCLVNQNYSFTTKFFFKEFKKQKFTYTFSFISSYLSAIWQPPQFG</sequence>
<dbReference type="EMBL" id="JBHTIZ010000013">
    <property type="protein sequence ID" value="MFD0983980.1"/>
    <property type="molecule type" value="Genomic_DNA"/>
</dbReference>
<evidence type="ECO:0000313" key="2">
    <source>
        <dbReference type="Proteomes" id="UP001597051"/>
    </source>
</evidence>
<organism evidence="1 2">
    <name type="scientific">Flavobacterium myungsuense</name>
    <dbReference type="NCBI Taxonomy" id="651823"/>
    <lineage>
        <taxon>Bacteria</taxon>
        <taxon>Pseudomonadati</taxon>
        <taxon>Bacteroidota</taxon>
        <taxon>Flavobacteriia</taxon>
        <taxon>Flavobacteriales</taxon>
        <taxon>Flavobacteriaceae</taxon>
        <taxon>Flavobacterium</taxon>
    </lineage>
</organism>
<keyword evidence="2" id="KW-1185">Reference proteome</keyword>
<dbReference type="RefSeq" id="WP_379819058.1">
    <property type="nucleotide sequence ID" value="NZ_JBHTIZ010000013.1"/>
</dbReference>
<reference evidence="2" key="1">
    <citation type="journal article" date="2019" name="Int. J. Syst. Evol. Microbiol.">
        <title>The Global Catalogue of Microorganisms (GCM) 10K type strain sequencing project: providing services to taxonomists for standard genome sequencing and annotation.</title>
        <authorList>
            <consortium name="The Broad Institute Genomics Platform"/>
            <consortium name="The Broad Institute Genome Sequencing Center for Infectious Disease"/>
            <person name="Wu L."/>
            <person name="Ma J."/>
        </authorList>
    </citation>
    <scope>NUCLEOTIDE SEQUENCE [LARGE SCALE GENOMIC DNA]</scope>
    <source>
        <strain evidence="2">CECT 7649</strain>
    </source>
</reference>
<dbReference type="InterPro" id="IPR037104">
    <property type="entry name" value="Annexin_sf"/>
</dbReference>
<dbReference type="SUPFAM" id="SSF47874">
    <property type="entry name" value="Annexin"/>
    <property type="match status" value="1"/>
</dbReference>
<gene>
    <name evidence="1" type="ORF">ACFQ0S_05755</name>
</gene>
<accession>A0ABW3J1M9</accession>
<comment type="caution">
    <text evidence="1">The sequence shown here is derived from an EMBL/GenBank/DDBJ whole genome shotgun (WGS) entry which is preliminary data.</text>
</comment>
<name>A0ABW3J1M9_9FLAO</name>
<protein>
    <submittedName>
        <fullName evidence="1">Uncharacterized protein</fullName>
    </submittedName>
</protein>
<evidence type="ECO:0000313" key="1">
    <source>
        <dbReference type="EMBL" id="MFD0983980.1"/>
    </source>
</evidence>